<sequence length="263" mass="30524">MKTFLYFGYGQALSCVFPVIIFLTLAFSQWFSVPFLPRYDLILIVCLLAQGAMLYFKLETLDELKVICLFHLIGLGLEIYKVHMGSWVYPEEAYSMIFGVPLYSGFMYASVASYICQAWRRFDLRMTGWPRSLYAVSLCVLIYANFFTHHFVWDARWLLKGLLILVFLRTVVFFRVNGKVFRMPLTVSFLLIGFFIWIAENITTFYGAWQYPNQEATWSLVHIGKISSWFLLCVISVIIVAQLKRVKLGQALTSSQHQSRGEK</sequence>
<keyword evidence="1" id="KW-0812">Transmembrane</keyword>
<evidence type="ECO:0000256" key="1">
    <source>
        <dbReference type="SAM" id="Phobius"/>
    </source>
</evidence>
<feature type="transmembrane region" description="Helical" evidence="1">
    <location>
        <begin position="221"/>
        <end position="241"/>
    </location>
</feature>
<feature type="transmembrane region" description="Helical" evidence="1">
    <location>
        <begin position="157"/>
        <end position="176"/>
    </location>
</feature>
<feature type="transmembrane region" description="Helical" evidence="1">
    <location>
        <begin position="132"/>
        <end position="151"/>
    </location>
</feature>
<keyword evidence="1" id="KW-1133">Transmembrane helix</keyword>
<accession>A0A1G6HFG8</accession>
<dbReference type="STRING" id="1464122.SAMN05421737_103268"/>
<keyword evidence="1" id="KW-0472">Membrane</keyword>
<feature type="transmembrane region" description="Helical" evidence="1">
    <location>
        <begin position="188"/>
        <end position="209"/>
    </location>
</feature>
<dbReference type="Pfam" id="PF05675">
    <property type="entry name" value="DUF817"/>
    <property type="match status" value="1"/>
</dbReference>
<name>A0A1G6HFG8_9BACI</name>
<dbReference type="PIRSF" id="PIRSF009141">
    <property type="entry name" value="UCP009141"/>
    <property type="match status" value="1"/>
</dbReference>
<feature type="transmembrane region" description="Helical" evidence="1">
    <location>
        <begin position="39"/>
        <end position="56"/>
    </location>
</feature>
<keyword evidence="3" id="KW-1185">Reference proteome</keyword>
<reference evidence="3" key="1">
    <citation type="submission" date="2016-09" db="EMBL/GenBank/DDBJ databases">
        <authorList>
            <person name="Varghese N."/>
            <person name="Submissions S."/>
        </authorList>
    </citation>
    <scope>NUCLEOTIDE SEQUENCE [LARGE SCALE GENOMIC DNA]</scope>
    <source>
        <strain evidence="3">25nlg</strain>
    </source>
</reference>
<feature type="transmembrane region" description="Helical" evidence="1">
    <location>
        <begin position="6"/>
        <end position="27"/>
    </location>
</feature>
<dbReference type="AlphaFoldDB" id="A0A1G6HFG8"/>
<feature type="transmembrane region" description="Helical" evidence="1">
    <location>
        <begin position="93"/>
        <end position="111"/>
    </location>
</feature>
<dbReference type="Proteomes" id="UP000242662">
    <property type="component" value="Unassembled WGS sequence"/>
</dbReference>
<evidence type="ECO:0000313" key="2">
    <source>
        <dbReference type="EMBL" id="SDB92904.1"/>
    </source>
</evidence>
<evidence type="ECO:0000313" key="3">
    <source>
        <dbReference type="Proteomes" id="UP000242662"/>
    </source>
</evidence>
<dbReference type="EMBL" id="FMYM01000003">
    <property type="protein sequence ID" value="SDB92904.1"/>
    <property type="molecule type" value="Genomic_DNA"/>
</dbReference>
<protein>
    <submittedName>
        <fullName evidence="2">Uncharacterized membrane protein YoaT, DUF817 family</fullName>
    </submittedName>
</protein>
<organism evidence="2 3">
    <name type="scientific">Shouchella lonarensis</name>
    <dbReference type="NCBI Taxonomy" id="1464122"/>
    <lineage>
        <taxon>Bacteria</taxon>
        <taxon>Bacillati</taxon>
        <taxon>Bacillota</taxon>
        <taxon>Bacilli</taxon>
        <taxon>Bacillales</taxon>
        <taxon>Bacillaceae</taxon>
        <taxon>Shouchella</taxon>
    </lineage>
</organism>
<dbReference type="InterPro" id="IPR008535">
    <property type="entry name" value="DUF817"/>
</dbReference>
<proteinExistence type="predicted"/>
<gene>
    <name evidence="2" type="ORF">SAMN05421737_103268</name>
</gene>